<dbReference type="EMBL" id="NBYO01000003">
    <property type="protein sequence ID" value="OXS99437.1"/>
    <property type="molecule type" value="Genomic_DNA"/>
</dbReference>
<evidence type="ECO:0000256" key="9">
    <source>
        <dbReference type="ARBA" id="ARBA00023012"/>
    </source>
</evidence>
<accession>A0A231UU22</accession>
<evidence type="ECO:0000256" key="5">
    <source>
        <dbReference type="ARBA" id="ARBA00022679"/>
    </source>
</evidence>
<evidence type="ECO:0000256" key="10">
    <source>
        <dbReference type="ARBA" id="ARBA00023136"/>
    </source>
</evidence>
<dbReference type="GO" id="GO:0000160">
    <property type="term" value="P:phosphorelay signal transduction system"/>
    <property type="evidence" value="ECO:0007669"/>
    <property type="project" value="UniProtKB-KW"/>
</dbReference>
<dbReference type="Gene3D" id="1.10.287.130">
    <property type="match status" value="1"/>
</dbReference>
<feature type="domain" description="Histidine kinase" evidence="12">
    <location>
        <begin position="263"/>
        <end position="465"/>
    </location>
</feature>
<evidence type="ECO:0000256" key="1">
    <source>
        <dbReference type="ARBA" id="ARBA00000085"/>
    </source>
</evidence>
<dbReference type="AlphaFoldDB" id="A0A231UU22"/>
<feature type="transmembrane region" description="Helical" evidence="11">
    <location>
        <begin position="20"/>
        <end position="42"/>
    </location>
</feature>
<keyword evidence="7" id="KW-0418">Kinase</keyword>
<dbReference type="PANTHER" id="PTHR45436">
    <property type="entry name" value="SENSOR HISTIDINE KINASE YKOH"/>
    <property type="match status" value="1"/>
</dbReference>
<keyword evidence="9" id="KW-0902">Two-component regulatory system</keyword>
<keyword evidence="15" id="KW-1185">Reference proteome</keyword>
<dbReference type="Proteomes" id="UP000215405">
    <property type="component" value="Unassembled WGS sequence"/>
</dbReference>
<organism evidence="14 15">
    <name type="scientific">Notoacmeibacter marinus</name>
    <dbReference type="NCBI Taxonomy" id="1876515"/>
    <lineage>
        <taxon>Bacteria</taxon>
        <taxon>Pseudomonadati</taxon>
        <taxon>Pseudomonadota</taxon>
        <taxon>Alphaproteobacteria</taxon>
        <taxon>Hyphomicrobiales</taxon>
        <taxon>Notoacmeibacteraceae</taxon>
        <taxon>Notoacmeibacter</taxon>
    </lineage>
</organism>
<evidence type="ECO:0000256" key="3">
    <source>
        <dbReference type="ARBA" id="ARBA00012438"/>
    </source>
</evidence>
<dbReference type="InterPro" id="IPR003594">
    <property type="entry name" value="HATPase_dom"/>
</dbReference>
<evidence type="ECO:0000256" key="7">
    <source>
        <dbReference type="ARBA" id="ARBA00022777"/>
    </source>
</evidence>
<comment type="subcellular location">
    <subcellularLocation>
        <location evidence="2">Membrane</location>
    </subcellularLocation>
</comment>
<dbReference type="InterPro" id="IPR005467">
    <property type="entry name" value="His_kinase_dom"/>
</dbReference>
<feature type="domain" description="HAMP" evidence="13">
    <location>
        <begin position="204"/>
        <end position="255"/>
    </location>
</feature>
<keyword evidence="5" id="KW-0808">Transferase</keyword>
<dbReference type="PROSITE" id="PS50109">
    <property type="entry name" value="HIS_KIN"/>
    <property type="match status" value="1"/>
</dbReference>
<evidence type="ECO:0000256" key="6">
    <source>
        <dbReference type="ARBA" id="ARBA00022692"/>
    </source>
</evidence>
<comment type="catalytic activity">
    <reaction evidence="1">
        <text>ATP + protein L-histidine = ADP + protein N-phospho-L-histidine.</text>
        <dbReference type="EC" id="2.7.13.3"/>
    </reaction>
</comment>
<dbReference type="Pfam" id="PF00672">
    <property type="entry name" value="HAMP"/>
    <property type="match status" value="1"/>
</dbReference>
<sequence length="472" mass="51480">MTESKADRRLLPRSMAARVVILSSLLAVLALLAIGSLVTTIYQGESRASFDRLLVAHRYNLIAAVGLDPDGSLTGEPQFGDLRYEDTGSGWYWEVSPVDTAPSSDDAQLRSVQLDADVPVPSAQSAPFNDFFERIYTGAGPDGRLVRIAEAELQLGEQGTPYRFRIMGNETAFRAGVASFRRQLFGWLALLGIVLVTINAAAIRFGLRPLNRVRLALQSVRSGQTRRLVGDFPPEIGPLTTEVNALIDANHDIVERARTQVGNLAHSLKTPLSVLTNEADAIDEPHGRLVAEQAAAMRLQIDHYLQRARIAAQRAALGQRTELKPVTDRLVRVMRKIAPDKIVRSDVDEDLVFAGDKHDVEEMLGNLLENAAKWSRSKFSLSGQMAERNGRAVVILTVDDDGPGIPQDQAERAMKRGQRLDETVPGTGLGLSIVSDTAAEYGGQLQLERADMGGLRARLILPAAPFSAPQQK</sequence>
<dbReference type="GO" id="GO:0004673">
    <property type="term" value="F:protein histidine kinase activity"/>
    <property type="evidence" value="ECO:0007669"/>
    <property type="project" value="UniProtKB-EC"/>
</dbReference>
<dbReference type="Pfam" id="PF02518">
    <property type="entry name" value="HATPase_c"/>
    <property type="match status" value="1"/>
</dbReference>
<evidence type="ECO:0000313" key="14">
    <source>
        <dbReference type="EMBL" id="OXS99437.1"/>
    </source>
</evidence>
<dbReference type="InterPro" id="IPR050428">
    <property type="entry name" value="TCS_sensor_his_kinase"/>
</dbReference>
<dbReference type="GO" id="GO:0005886">
    <property type="term" value="C:plasma membrane"/>
    <property type="evidence" value="ECO:0007669"/>
    <property type="project" value="TreeGrafter"/>
</dbReference>
<feature type="transmembrane region" description="Helical" evidence="11">
    <location>
        <begin position="184"/>
        <end position="207"/>
    </location>
</feature>
<evidence type="ECO:0000256" key="8">
    <source>
        <dbReference type="ARBA" id="ARBA00022989"/>
    </source>
</evidence>
<reference evidence="15" key="1">
    <citation type="journal article" date="2017" name="Int. J. Syst. Evol. Microbiol.">
        <title>Notoacmeibacter marinus gen. nov., sp. nov., isolated from the gut of a limpet and proposal of Notoacmeibacteraceae fam. nov. in the order Rhizobiales of the class Alphaproteobacteria.</title>
        <authorList>
            <person name="Huang Z."/>
            <person name="Guo F."/>
            <person name="Lai Q."/>
        </authorList>
    </citation>
    <scope>NUCLEOTIDE SEQUENCE [LARGE SCALE GENOMIC DNA]</scope>
    <source>
        <strain evidence="15">XMTR2A4</strain>
    </source>
</reference>
<evidence type="ECO:0000256" key="2">
    <source>
        <dbReference type="ARBA" id="ARBA00004370"/>
    </source>
</evidence>
<dbReference type="InterPro" id="IPR003660">
    <property type="entry name" value="HAMP_dom"/>
</dbReference>
<keyword evidence="10 11" id="KW-0472">Membrane</keyword>
<name>A0A231UU22_9HYPH</name>
<dbReference type="RefSeq" id="WP_094078215.1">
    <property type="nucleotide sequence ID" value="NZ_NBYO01000003.1"/>
</dbReference>
<keyword evidence="4" id="KW-0597">Phosphoprotein</keyword>
<keyword evidence="8 11" id="KW-1133">Transmembrane helix</keyword>
<dbReference type="InterPro" id="IPR004358">
    <property type="entry name" value="Sig_transdc_His_kin-like_C"/>
</dbReference>
<evidence type="ECO:0000256" key="11">
    <source>
        <dbReference type="SAM" id="Phobius"/>
    </source>
</evidence>
<dbReference type="PRINTS" id="PR00344">
    <property type="entry name" value="BCTRLSENSOR"/>
</dbReference>
<evidence type="ECO:0000259" key="12">
    <source>
        <dbReference type="PROSITE" id="PS50109"/>
    </source>
</evidence>
<comment type="caution">
    <text evidence="14">The sequence shown here is derived from an EMBL/GenBank/DDBJ whole genome shotgun (WGS) entry which is preliminary data.</text>
</comment>
<dbReference type="PROSITE" id="PS50885">
    <property type="entry name" value="HAMP"/>
    <property type="match status" value="1"/>
</dbReference>
<evidence type="ECO:0000259" key="13">
    <source>
        <dbReference type="PROSITE" id="PS50885"/>
    </source>
</evidence>
<gene>
    <name evidence="14" type="ORF">B7H23_14890</name>
</gene>
<evidence type="ECO:0000313" key="15">
    <source>
        <dbReference type="Proteomes" id="UP000215405"/>
    </source>
</evidence>
<keyword evidence="6 11" id="KW-0812">Transmembrane</keyword>
<dbReference type="Gene3D" id="3.30.565.10">
    <property type="entry name" value="Histidine kinase-like ATPase, C-terminal domain"/>
    <property type="match status" value="1"/>
</dbReference>
<dbReference type="EC" id="2.7.13.3" evidence="3"/>
<dbReference type="SUPFAM" id="SSF55874">
    <property type="entry name" value="ATPase domain of HSP90 chaperone/DNA topoisomerase II/histidine kinase"/>
    <property type="match status" value="1"/>
</dbReference>
<dbReference type="PANTHER" id="PTHR45436:SF5">
    <property type="entry name" value="SENSOR HISTIDINE KINASE TRCS"/>
    <property type="match status" value="1"/>
</dbReference>
<dbReference type="InterPro" id="IPR036890">
    <property type="entry name" value="HATPase_C_sf"/>
</dbReference>
<evidence type="ECO:0000256" key="4">
    <source>
        <dbReference type="ARBA" id="ARBA00022553"/>
    </source>
</evidence>
<protein>
    <recommendedName>
        <fullName evidence="3">histidine kinase</fullName>
        <ecNumber evidence="3">2.7.13.3</ecNumber>
    </recommendedName>
</protein>
<dbReference type="SMART" id="SM00387">
    <property type="entry name" value="HATPase_c"/>
    <property type="match status" value="1"/>
</dbReference>
<proteinExistence type="predicted"/>